<keyword evidence="3" id="KW-1185">Reference proteome</keyword>
<evidence type="ECO:0000313" key="3">
    <source>
        <dbReference type="Proteomes" id="UP000530670"/>
    </source>
</evidence>
<dbReference type="EMBL" id="JAAQRI010000091">
    <property type="protein sequence ID" value="KAF5639554.1"/>
    <property type="molecule type" value="Genomic_DNA"/>
</dbReference>
<dbReference type="InterPro" id="IPR011333">
    <property type="entry name" value="SKP1/BTB/POZ_sf"/>
</dbReference>
<organism evidence="2 3">
    <name type="scientific">Fusarium tjaetaba</name>
    <dbReference type="NCBI Taxonomy" id="1567544"/>
    <lineage>
        <taxon>Eukaryota</taxon>
        <taxon>Fungi</taxon>
        <taxon>Dikarya</taxon>
        <taxon>Ascomycota</taxon>
        <taxon>Pezizomycotina</taxon>
        <taxon>Sordariomycetes</taxon>
        <taxon>Hypocreomycetidae</taxon>
        <taxon>Hypocreales</taxon>
        <taxon>Nectriaceae</taxon>
        <taxon>Fusarium</taxon>
        <taxon>Fusarium fujikuroi species complex</taxon>
    </lineage>
</organism>
<proteinExistence type="predicted"/>
<dbReference type="RefSeq" id="XP_037208149.1">
    <property type="nucleotide sequence ID" value="XM_037351342.1"/>
</dbReference>
<sequence>MSPISVPNMAQKLDHPYQEKGSDNEGLLNYISFNMQPDNSGFSFEEYRLRGPSTCISVGSTDEARAANMSSLPVALISRHSPYLKTMSSSSEFFPKSHINLPDDDAVAFGLFVEWLYYGTYDDFQLPSSSNIHARCWILGDKLLCNEFKNHAMGRLYKQHMEFSVTCQDVEFVFANTSAALKLRQFYTDFIKQNFSNPKKLRGPVGNWDAILQRDADLRISLLLSIRQDQLFSHLKYLKDYLDFDEVFFTGITPPAVQAIQLSVRQKKKRNKKKNQIASTKSAESAEPPDSSVGVPSLKQESSVCNGSEPVQGPVSGHDTKPICLSQEKATAPPQTVESKERTEG</sequence>
<gene>
    <name evidence="2" type="ORF">FTJAE_4892</name>
</gene>
<dbReference type="Proteomes" id="UP000530670">
    <property type="component" value="Unassembled WGS sequence"/>
</dbReference>
<comment type="caution">
    <text evidence="2">The sequence shown here is derived from an EMBL/GenBank/DDBJ whole genome shotgun (WGS) entry which is preliminary data.</text>
</comment>
<reference evidence="2 3" key="1">
    <citation type="submission" date="2020-05" db="EMBL/GenBank/DDBJ databases">
        <title>Identification and distribution of gene clusters putatively required for synthesis of sphingolipid metabolism inhibitors in phylogenetically diverse species of the filamentous fungus Fusarium.</title>
        <authorList>
            <person name="Kim H.-S."/>
            <person name="Busman M."/>
            <person name="Brown D.W."/>
            <person name="Divon H."/>
            <person name="Uhlig S."/>
            <person name="Proctor R.H."/>
        </authorList>
    </citation>
    <scope>NUCLEOTIDE SEQUENCE [LARGE SCALE GENOMIC DNA]</scope>
    <source>
        <strain evidence="2 3">NRRL 66243</strain>
    </source>
</reference>
<dbReference type="PANTHER" id="PTHR47843:SF3">
    <property type="entry name" value="BTB DOMAIN-CONTAINING PROTEIN"/>
    <property type="match status" value="1"/>
</dbReference>
<evidence type="ECO:0000256" key="1">
    <source>
        <dbReference type="SAM" id="MobiDB-lite"/>
    </source>
</evidence>
<protein>
    <submittedName>
        <fullName evidence="2">Sdr family</fullName>
    </submittedName>
</protein>
<evidence type="ECO:0000313" key="2">
    <source>
        <dbReference type="EMBL" id="KAF5639554.1"/>
    </source>
</evidence>
<feature type="region of interest" description="Disordered" evidence="1">
    <location>
        <begin position="268"/>
        <end position="345"/>
    </location>
</feature>
<accession>A0A8H5RUW5</accession>
<dbReference type="AlphaFoldDB" id="A0A8H5RUW5"/>
<dbReference type="CDD" id="cd18186">
    <property type="entry name" value="BTB_POZ_ZBTB_KLHL-like"/>
    <property type="match status" value="1"/>
</dbReference>
<dbReference type="OrthoDB" id="1022638at2759"/>
<dbReference type="GeneID" id="59303612"/>
<name>A0A8H5RUW5_9HYPO</name>
<dbReference type="PANTHER" id="PTHR47843">
    <property type="entry name" value="BTB DOMAIN-CONTAINING PROTEIN-RELATED"/>
    <property type="match status" value="1"/>
</dbReference>
<dbReference type="Gene3D" id="3.30.710.10">
    <property type="entry name" value="Potassium Channel Kv1.1, Chain A"/>
    <property type="match status" value="1"/>
</dbReference>